<gene>
    <name evidence="8" type="ORF">CC86DRAFT_449453</name>
</gene>
<dbReference type="GO" id="GO:0005524">
    <property type="term" value="F:ATP binding"/>
    <property type="evidence" value="ECO:0007669"/>
    <property type="project" value="UniProtKB-KW"/>
</dbReference>
<dbReference type="Proteomes" id="UP000799424">
    <property type="component" value="Unassembled WGS sequence"/>
</dbReference>
<protein>
    <submittedName>
        <fullName evidence="8">P-loop containing nucleoside triphosphate hydrolase protein</fullName>
    </submittedName>
</protein>
<evidence type="ECO:0000256" key="1">
    <source>
        <dbReference type="ARBA" id="ARBA00010378"/>
    </source>
</evidence>
<dbReference type="PRINTS" id="PR00819">
    <property type="entry name" value="CBXCFQXSUPER"/>
</dbReference>
<dbReference type="SUPFAM" id="SSF52540">
    <property type="entry name" value="P-loop containing nucleoside triphosphate hydrolases"/>
    <property type="match status" value="4"/>
</dbReference>
<dbReference type="GO" id="GO:0016887">
    <property type="term" value="F:ATP hydrolysis activity"/>
    <property type="evidence" value="ECO:0007669"/>
    <property type="project" value="InterPro"/>
</dbReference>
<feature type="domain" description="AAA+ ATPase" evidence="7">
    <location>
        <begin position="1327"/>
        <end position="1473"/>
    </location>
</feature>
<feature type="compositionally biased region" description="Pro residues" evidence="6">
    <location>
        <begin position="2159"/>
        <end position="2168"/>
    </location>
</feature>
<dbReference type="Pfam" id="PF13087">
    <property type="entry name" value="AAA_12"/>
    <property type="match status" value="1"/>
</dbReference>
<dbReference type="InterPro" id="IPR003959">
    <property type="entry name" value="ATPase_AAA_core"/>
</dbReference>
<feature type="region of interest" description="Disordered" evidence="6">
    <location>
        <begin position="1180"/>
        <end position="1256"/>
    </location>
</feature>
<keyword evidence="5" id="KW-0175">Coiled coil</keyword>
<dbReference type="FunFam" id="3.40.50.300:FF:000216">
    <property type="entry name" value="Type VII secretion ATPase EccA"/>
    <property type="match status" value="3"/>
</dbReference>
<evidence type="ECO:0000256" key="2">
    <source>
        <dbReference type="ARBA" id="ARBA00022741"/>
    </source>
</evidence>
<dbReference type="InterPro" id="IPR027417">
    <property type="entry name" value="P-loop_NTPase"/>
</dbReference>
<dbReference type="InterPro" id="IPR041627">
    <property type="entry name" value="AAA_lid_6"/>
</dbReference>
<evidence type="ECO:0000256" key="4">
    <source>
        <dbReference type="ARBA" id="ARBA00022840"/>
    </source>
</evidence>
<dbReference type="GO" id="GO:0004386">
    <property type="term" value="F:helicase activity"/>
    <property type="evidence" value="ECO:0007669"/>
    <property type="project" value="InterPro"/>
</dbReference>
<feature type="domain" description="AAA+ ATPase" evidence="7">
    <location>
        <begin position="477"/>
        <end position="882"/>
    </location>
</feature>
<dbReference type="CDD" id="cd17936">
    <property type="entry name" value="EEXXEc_NFX1"/>
    <property type="match status" value="1"/>
</dbReference>
<evidence type="ECO:0000256" key="6">
    <source>
        <dbReference type="SAM" id="MobiDB-lite"/>
    </source>
</evidence>
<comment type="similarity">
    <text evidence="1">Belongs to the CbxX/CfxQ family.</text>
</comment>
<keyword evidence="9" id="KW-1185">Reference proteome</keyword>
<keyword evidence="3" id="KW-0347">Helicase</keyword>
<proteinExistence type="inferred from homology"/>
<feature type="compositionally biased region" description="Polar residues" evidence="6">
    <location>
        <begin position="2111"/>
        <end position="2120"/>
    </location>
</feature>
<dbReference type="Pfam" id="PF13086">
    <property type="entry name" value="AAA_11"/>
    <property type="match status" value="1"/>
</dbReference>
<dbReference type="CDD" id="cd18808">
    <property type="entry name" value="SF1_C_Upf1"/>
    <property type="match status" value="1"/>
</dbReference>
<feature type="coiled-coil region" evidence="5">
    <location>
        <begin position="2215"/>
        <end position="2281"/>
    </location>
</feature>
<name>A0A6A6ZJC2_9PLEO</name>
<evidence type="ECO:0000256" key="5">
    <source>
        <dbReference type="SAM" id="Coils"/>
    </source>
</evidence>
<dbReference type="Gene3D" id="3.40.50.300">
    <property type="entry name" value="P-loop containing nucleotide triphosphate hydrolases"/>
    <property type="match status" value="6"/>
</dbReference>
<keyword evidence="4" id="KW-0067">ATP-binding</keyword>
<dbReference type="Pfam" id="PF17866">
    <property type="entry name" value="AAA_lid_6"/>
    <property type="match status" value="2"/>
</dbReference>
<accession>A0A6A6ZJC2</accession>
<dbReference type="SMART" id="SM00382">
    <property type="entry name" value="AAA"/>
    <property type="match status" value="4"/>
</dbReference>
<dbReference type="FunFam" id="3.40.50.300:FF:001660">
    <property type="entry name" value="NF-X1 finger and helicase protein, putative"/>
    <property type="match status" value="1"/>
</dbReference>
<dbReference type="InterPro" id="IPR000641">
    <property type="entry name" value="CbxX/CfxQ"/>
</dbReference>
<dbReference type="PANTHER" id="PTHR43392">
    <property type="entry name" value="AAA-TYPE ATPASE FAMILY PROTEIN / ANKYRIN REPEAT FAMILY PROTEIN"/>
    <property type="match status" value="1"/>
</dbReference>
<evidence type="ECO:0000256" key="3">
    <source>
        <dbReference type="ARBA" id="ARBA00022806"/>
    </source>
</evidence>
<dbReference type="CDD" id="cd06008">
    <property type="entry name" value="NF-X1-zinc-finger"/>
    <property type="match status" value="1"/>
</dbReference>
<dbReference type="Gene3D" id="1.10.8.60">
    <property type="match status" value="2"/>
</dbReference>
<organism evidence="8 9">
    <name type="scientific">Ophiobolus disseminans</name>
    <dbReference type="NCBI Taxonomy" id="1469910"/>
    <lineage>
        <taxon>Eukaryota</taxon>
        <taxon>Fungi</taxon>
        <taxon>Dikarya</taxon>
        <taxon>Ascomycota</taxon>
        <taxon>Pezizomycotina</taxon>
        <taxon>Dothideomycetes</taxon>
        <taxon>Pleosporomycetidae</taxon>
        <taxon>Pleosporales</taxon>
        <taxon>Pleosporineae</taxon>
        <taxon>Phaeosphaeriaceae</taxon>
        <taxon>Ophiobolus</taxon>
    </lineage>
</organism>
<feature type="compositionally biased region" description="Low complexity" evidence="6">
    <location>
        <begin position="2138"/>
        <end position="2158"/>
    </location>
</feature>
<dbReference type="FunFam" id="1.10.8.60:FF:000160">
    <property type="entry name" value="WGS project CABT00000000 data, contig 2.55"/>
    <property type="match status" value="1"/>
</dbReference>
<dbReference type="PANTHER" id="PTHR43392:SF2">
    <property type="entry name" value="AAA-TYPE ATPASE FAMILY PROTEIN _ ANKYRIN REPEAT FAMILY PROTEIN"/>
    <property type="match status" value="1"/>
</dbReference>
<dbReference type="InterPro" id="IPR003593">
    <property type="entry name" value="AAA+_ATPase"/>
</dbReference>
<dbReference type="InterPro" id="IPR041679">
    <property type="entry name" value="DNA2/NAM7-like_C"/>
</dbReference>
<dbReference type="OrthoDB" id="2423195at2759"/>
<evidence type="ECO:0000259" key="7">
    <source>
        <dbReference type="SMART" id="SM00382"/>
    </source>
</evidence>
<feature type="domain" description="AAA+ ATPase" evidence="7">
    <location>
        <begin position="1877"/>
        <end position="2014"/>
    </location>
</feature>
<feature type="domain" description="AAA+ ATPase" evidence="7">
    <location>
        <begin position="1605"/>
        <end position="1748"/>
    </location>
</feature>
<dbReference type="InterPro" id="IPR050773">
    <property type="entry name" value="CbxX/CfxQ_RuBisCO_ESX"/>
</dbReference>
<keyword evidence="2" id="KW-0547">Nucleotide-binding</keyword>
<evidence type="ECO:0000313" key="8">
    <source>
        <dbReference type="EMBL" id="KAF2820345.1"/>
    </source>
</evidence>
<dbReference type="EMBL" id="MU006241">
    <property type="protein sequence ID" value="KAF2820345.1"/>
    <property type="molecule type" value="Genomic_DNA"/>
</dbReference>
<feature type="compositionally biased region" description="Basic and acidic residues" evidence="6">
    <location>
        <begin position="1180"/>
        <end position="1202"/>
    </location>
</feature>
<sequence length="2331" mass="258845">MADQEAAATRIAAQTKLFNAVIFGRRELKSAPDANRFLDALCAQGDASKCVEQLVAAPSGLSAVAKAYRFSSGSDFVNGPATSVIHHLSHPSVKQLYAGQFLQRVLEQIVQPPTFWNTFVGAHDARFLTPAGTHAFAWLLLELLHSRSGDVPEVRDIAKHIISNETLINSESLEIRNLGYKIKHVLESTSSDSAGGPGGRHDNDFANFRDIKILPTADEFASNDTPFYRRANDLQCIEAGSRGLAHLDNQFRLLREDLLGELRSDFQIATGAKKGRRKVVLEKLQFVGFDCGTVSRRKPCALKLQCTDDIPQLRNIKGVAVRKKYISDNKSLLKHQSLGCLISNGNIVAFATVDRNEDLLALEPATVILRVADASSFNKVLKTCKITRDLQFVQVDTAIYAYEPVLQCLQSMVELPLEEQVLNLTPDSGEVLSGIQPNKIINAIRKNWDQNLQATFGANGPIHLDLAQAESLLTGLAKRLSLIQGPPGTGKSFIGALIAKLLHDHTKENILVLSYTNHALDQMVVDIQKAGIPSTSIVRLGGKFNANTQGLSMSAQPNNYKMSGQTYAMIQDQKAQAESYHDAMSTKLARFAHARINEQSLLDYLEFSEDSEFFDAFFVPENDDDMKLVGKKNKQVEKTYLIKRWSKSQDAGMFRARVEHEFPQVWKMEPNARLSFRTKWEREIVEDQVTEISTLMGAYNNCCNKVEDLFHKKESHLISSKRIVACTTTGAAKYTEDIQKAAPGIILVEEAGEILESHILTALTPATKQLILIGDHKQLRPKVNNYALTVEKGKGYDLNVSLFERLVTAGVPHTTLVKQHRMRPQISALVRSLTYPELEDADKTHGRPNLRGFQDNVIFFTHTRPELNAIRLADRRDEGAKTSKENAYEADMVLRCVRYLGQQGYGTDDIVVLTPYLGQLFLLIKTLENENDPILNDLDSAELIRAGLLSPAGPDSSKRRIRISSIDNYQGEESDIVIACLTRSNGEGDIGFMSAPQRVNVLLSRARDALILIGNADTFINSRKGKDVWIPLMDELKDGGHIYAGLPVKCEQHPDRKALLTEKEHFDTVCPDGGCSEPCGKTLNCNVHACPQRCHQLQDHSKMACKAIIESKCLKGHKLTRRCHDKAAAICKKCEAEKRAEEKRRQRDYKLDQERQVRQQAYAVTLAEIEDEIEHQKCRLKDQTEEETRRNALAQKKQDLRNLKKKAASRPKAPVVPDTTQQPAAATQESNVSRREPTSHQGSTLPPDQREPFSSDDISAQGEEKFDLDESEAKDDWDEQKELWGTENEALDSLMSMIGLESVKEQFLAIKNKVDTLVRQNVPLTGERFGAALLGNPGTGKTTVARLYAKFLVKVGALPGDHFFESSGSALANDGVSTCKAHIDKILEEGGGVFFIDEAYQLVSGNSFGGKAVLDYLLAEIENLTGKVVFVLAGYNKQMEAFFAHNPGIPSRIPIQMEFQDYSDKELQRIFCHYVNTKYKCAMQLEDGMSGLYARIVARRIGRGRGRDGFGNARDVQNKVSQITERQAKRLRKERKAGMKPDDNLWTKEDLIGPEPSTVLKNNTAWKRLQKLIGLASVKQAVQSLLDGIQFNYQRELEEKPLVQYSLNRCLIGSPGTGKTSVAKLYGRILADIGLLSNGEVVVKSPADFVGSVLGASEANTKGILASNVGKVLIIDEAYMLASGSVGDPYKVAVIDTIVAEVQSTPGEDRCVLLLGYKDQMEEMFRDVNPGLARRFPLESAFVFEDFNDSEIRCILDLKLKDVGFNATDQAKNVAMDVIRSARNRPNFGNAGEVDIILDRAKALHQKHMTAGKVKDFDTLEAVDFDPEFERGKHAATNLPALFQDVVGCEDLIKQFQGYQTTAANMKLLGMDPREQLPFNFLFKGPPGTGKTTTAQKMGKVFYDMGLLSRAKVVECSATDMIGQYVGQTGPKVQKLLETAMGKVLFIDEAYRLAGGGFATEAMDELVDCLTKPKFANKLVTILAGYDKDIDRLMSINPGLTSRFPESVIFKNLDPETSLELLVKVLMDSQKRKKVPLDLSVLTPPSEDLRGRIIALFGHLSALDSWGNARDVKSLAKSMFNTLISTAVPPIKSLVLSEAIVTNTMESTLAERSQRNNAAGTSRFAGQLPYDPAPPPQQQHLAPRKAPAPKLARKAASPPKQPPPPSTAPPKIEKAVQTPKVVKKAAPTADTDDLLDSIFKAKRDPGVSDAVWEQLERDKHALVAKEREFRRLQEEKREEVQRIEKLKRAEQAAADEEERRIREQERIAAELERRRKEAVLKAIEEGREQERERQKRLMEMGACPAGYQWIKQGGGYRCTAGGHWLSDAELG</sequence>
<dbReference type="InterPro" id="IPR041677">
    <property type="entry name" value="DNA2/NAM7_AAA_11"/>
</dbReference>
<dbReference type="FunFam" id="1.10.8.60:FF:000159">
    <property type="entry name" value="p-loop containing nucleoside triphosphate hydrolase protein"/>
    <property type="match status" value="1"/>
</dbReference>
<dbReference type="InterPro" id="IPR047187">
    <property type="entry name" value="SF1_C_Upf1"/>
</dbReference>
<reference evidence="8" key="1">
    <citation type="journal article" date="2020" name="Stud. Mycol.">
        <title>101 Dothideomycetes genomes: a test case for predicting lifestyles and emergence of pathogens.</title>
        <authorList>
            <person name="Haridas S."/>
            <person name="Albert R."/>
            <person name="Binder M."/>
            <person name="Bloem J."/>
            <person name="Labutti K."/>
            <person name="Salamov A."/>
            <person name="Andreopoulos B."/>
            <person name="Baker S."/>
            <person name="Barry K."/>
            <person name="Bills G."/>
            <person name="Bluhm B."/>
            <person name="Cannon C."/>
            <person name="Castanera R."/>
            <person name="Culley D."/>
            <person name="Daum C."/>
            <person name="Ezra D."/>
            <person name="Gonzalez J."/>
            <person name="Henrissat B."/>
            <person name="Kuo A."/>
            <person name="Liang C."/>
            <person name="Lipzen A."/>
            <person name="Lutzoni F."/>
            <person name="Magnuson J."/>
            <person name="Mondo S."/>
            <person name="Nolan M."/>
            <person name="Ohm R."/>
            <person name="Pangilinan J."/>
            <person name="Park H.-J."/>
            <person name="Ramirez L."/>
            <person name="Alfaro M."/>
            <person name="Sun H."/>
            <person name="Tritt A."/>
            <person name="Yoshinaga Y."/>
            <person name="Zwiers L.-H."/>
            <person name="Turgeon B."/>
            <person name="Goodwin S."/>
            <person name="Spatafora J."/>
            <person name="Crous P."/>
            <person name="Grigoriev I."/>
        </authorList>
    </citation>
    <scope>NUCLEOTIDE SEQUENCE</scope>
    <source>
        <strain evidence="8">CBS 113818</strain>
    </source>
</reference>
<dbReference type="Pfam" id="PF00004">
    <property type="entry name" value="AAA"/>
    <property type="match status" value="3"/>
</dbReference>
<feature type="region of interest" description="Disordered" evidence="6">
    <location>
        <begin position="2111"/>
        <end position="2187"/>
    </location>
</feature>
<keyword evidence="8" id="KW-0378">Hydrolase</keyword>
<feature type="compositionally biased region" description="Polar residues" evidence="6">
    <location>
        <begin position="1218"/>
        <end position="1231"/>
    </location>
</feature>
<dbReference type="CDD" id="cd00009">
    <property type="entry name" value="AAA"/>
    <property type="match status" value="2"/>
</dbReference>
<evidence type="ECO:0000313" key="9">
    <source>
        <dbReference type="Proteomes" id="UP000799424"/>
    </source>
</evidence>